<dbReference type="InterPro" id="IPR015867">
    <property type="entry name" value="N-reg_PII/ATP_PRibTrfase_C"/>
</dbReference>
<dbReference type="PIRSF" id="PIRSF006483">
    <property type="entry name" value="Membrane_protein_YitT"/>
    <property type="match status" value="1"/>
</dbReference>
<keyword evidence="5 6" id="KW-0472">Membrane</keyword>
<dbReference type="EMBL" id="VSSQ01000734">
    <property type="protein sequence ID" value="MPM00499.1"/>
    <property type="molecule type" value="Genomic_DNA"/>
</dbReference>
<feature type="transmembrane region" description="Helical" evidence="6">
    <location>
        <begin position="177"/>
        <end position="198"/>
    </location>
</feature>
<dbReference type="InterPro" id="IPR019264">
    <property type="entry name" value="DUF2179"/>
</dbReference>
<dbReference type="PROSITE" id="PS51257">
    <property type="entry name" value="PROKAR_LIPOPROTEIN"/>
    <property type="match status" value="1"/>
</dbReference>
<proteinExistence type="predicted"/>
<gene>
    <name evidence="8" type="ORF">SDC9_46725</name>
</gene>
<evidence type="ECO:0000259" key="7">
    <source>
        <dbReference type="Pfam" id="PF10035"/>
    </source>
</evidence>
<feature type="domain" description="DUF2179" evidence="7">
    <location>
        <begin position="224"/>
        <end position="278"/>
    </location>
</feature>
<evidence type="ECO:0000256" key="3">
    <source>
        <dbReference type="ARBA" id="ARBA00022692"/>
    </source>
</evidence>
<dbReference type="GO" id="GO:0005886">
    <property type="term" value="C:plasma membrane"/>
    <property type="evidence" value="ECO:0007669"/>
    <property type="project" value="UniProtKB-SubCell"/>
</dbReference>
<dbReference type="Pfam" id="PF02588">
    <property type="entry name" value="YitT_membrane"/>
    <property type="match status" value="1"/>
</dbReference>
<evidence type="ECO:0000256" key="5">
    <source>
        <dbReference type="ARBA" id="ARBA00023136"/>
    </source>
</evidence>
<dbReference type="CDD" id="cd16380">
    <property type="entry name" value="YitT_C"/>
    <property type="match status" value="1"/>
</dbReference>
<evidence type="ECO:0000256" key="2">
    <source>
        <dbReference type="ARBA" id="ARBA00022475"/>
    </source>
</evidence>
<evidence type="ECO:0000256" key="1">
    <source>
        <dbReference type="ARBA" id="ARBA00004651"/>
    </source>
</evidence>
<dbReference type="Pfam" id="PF10035">
    <property type="entry name" value="DUF2179"/>
    <property type="match status" value="1"/>
</dbReference>
<organism evidence="8">
    <name type="scientific">bioreactor metagenome</name>
    <dbReference type="NCBI Taxonomy" id="1076179"/>
    <lineage>
        <taxon>unclassified sequences</taxon>
        <taxon>metagenomes</taxon>
        <taxon>ecological metagenomes</taxon>
    </lineage>
</organism>
<evidence type="ECO:0000256" key="6">
    <source>
        <dbReference type="SAM" id="Phobius"/>
    </source>
</evidence>
<dbReference type="InterPro" id="IPR003740">
    <property type="entry name" value="YitT"/>
</dbReference>
<protein>
    <recommendedName>
        <fullName evidence="7">DUF2179 domain-containing protein</fullName>
    </recommendedName>
</protein>
<feature type="transmembrane region" description="Helical" evidence="6">
    <location>
        <begin position="84"/>
        <end position="103"/>
    </location>
</feature>
<keyword evidence="2" id="KW-1003">Cell membrane</keyword>
<feature type="transmembrane region" description="Helical" evidence="6">
    <location>
        <begin position="109"/>
        <end position="128"/>
    </location>
</feature>
<accession>A0A644WA91</accession>
<evidence type="ECO:0000256" key="4">
    <source>
        <dbReference type="ARBA" id="ARBA00022989"/>
    </source>
</evidence>
<sequence length="287" mass="31089">MKTSLLKNIWSYGLITLACAVYAFGFNCFFMPGHIAYGGVTGIAQIINAIFGWPSIGVLIIAMNIPIFLAGWHFLGRKLLITSLYAMGLSSVFIDLLASFYTFTAMDPLLASIYGGITIGFSMGIILLQGATTGGTDIGARLLKLRLAWLPIGRLVLFLDLSVIVAAALVFRTINSALYGGISLYISTLVMDGVVYGLDTARVAYIISEHPHEIANAISQELDRGATILNGEGAWSGKPKNVLLCAFKKRQIVTLKRLIKQLDPNAFLIVCDAHEVLGEGFHKKNDI</sequence>
<feature type="transmembrane region" description="Helical" evidence="6">
    <location>
        <begin position="12"/>
        <end position="37"/>
    </location>
</feature>
<comment type="caution">
    <text evidence="8">The sequence shown here is derived from an EMBL/GenBank/DDBJ whole genome shotgun (WGS) entry which is preliminary data.</text>
</comment>
<name>A0A644WA91_9ZZZZ</name>
<dbReference type="PANTHER" id="PTHR33545">
    <property type="entry name" value="UPF0750 MEMBRANE PROTEIN YITT-RELATED"/>
    <property type="match status" value="1"/>
</dbReference>
<comment type="subcellular location">
    <subcellularLocation>
        <location evidence="1">Cell membrane</location>
        <topology evidence="1">Multi-pass membrane protein</topology>
    </subcellularLocation>
</comment>
<feature type="transmembrane region" description="Helical" evidence="6">
    <location>
        <begin position="43"/>
        <end position="72"/>
    </location>
</feature>
<dbReference type="InterPro" id="IPR051461">
    <property type="entry name" value="UPF0750_membrane"/>
</dbReference>
<dbReference type="Gene3D" id="3.30.70.120">
    <property type="match status" value="1"/>
</dbReference>
<dbReference type="PANTHER" id="PTHR33545:SF5">
    <property type="entry name" value="UPF0750 MEMBRANE PROTEIN YITT"/>
    <property type="match status" value="1"/>
</dbReference>
<reference evidence="8" key="1">
    <citation type="submission" date="2019-08" db="EMBL/GenBank/DDBJ databases">
        <authorList>
            <person name="Kucharzyk K."/>
            <person name="Murdoch R.W."/>
            <person name="Higgins S."/>
            <person name="Loffler F."/>
        </authorList>
    </citation>
    <scope>NUCLEOTIDE SEQUENCE</scope>
</reference>
<evidence type="ECO:0000313" key="8">
    <source>
        <dbReference type="EMBL" id="MPM00499.1"/>
    </source>
</evidence>
<keyword evidence="3 6" id="KW-0812">Transmembrane</keyword>
<keyword evidence="4 6" id="KW-1133">Transmembrane helix</keyword>
<feature type="transmembrane region" description="Helical" evidence="6">
    <location>
        <begin position="149"/>
        <end position="171"/>
    </location>
</feature>
<dbReference type="AlphaFoldDB" id="A0A644WA91"/>